<dbReference type="PANTHER" id="PTHR34689">
    <property type="entry name" value="NUCLEIC ACID-BINDING PROTEIN"/>
    <property type="match status" value="1"/>
</dbReference>
<feature type="compositionally biased region" description="Basic and acidic residues" evidence="1">
    <location>
        <begin position="124"/>
        <end position="136"/>
    </location>
</feature>
<feature type="compositionally biased region" description="Basic residues" evidence="1">
    <location>
        <begin position="105"/>
        <end position="123"/>
    </location>
</feature>
<evidence type="ECO:0000256" key="1">
    <source>
        <dbReference type="SAM" id="MobiDB-lite"/>
    </source>
</evidence>
<dbReference type="PANTHER" id="PTHR34689:SF1">
    <property type="entry name" value="NUCLEIC ACID-BINDING PROTEIN"/>
    <property type="match status" value="1"/>
</dbReference>
<reference evidence="2 3" key="1">
    <citation type="journal article" date="2024" name="Nat. Commun.">
        <title>Phylogenomics reveals the evolutionary origins of lichenization in chlorophyte algae.</title>
        <authorList>
            <person name="Puginier C."/>
            <person name="Libourel C."/>
            <person name="Otte J."/>
            <person name="Skaloud P."/>
            <person name="Haon M."/>
            <person name="Grisel S."/>
            <person name="Petersen M."/>
            <person name="Berrin J.G."/>
            <person name="Delaux P.M."/>
            <person name="Dal Grande F."/>
            <person name="Keller J."/>
        </authorList>
    </citation>
    <scope>NUCLEOTIDE SEQUENCE [LARGE SCALE GENOMIC DNA]</scope>
    <source>
        <strain evidence="2 3">SAG 216-7</strain>
    </source>
</reference>
<keyword evidence="3" id="KW-1185">Reference proteome</keyword>
<evidence type="ECO:0000313" key="2">
    <source>
        <dbReference type="EMBL" id="KAK9905919.1"/>
    </source>
</evidence>
<accession>A0ABR2YIP4</accession>
<proteinExistence type="predicted"/>
<name>A0ABR2YIP4_9CHLO</name>
<dbReference type="EMBL" id="JALJOT010000011">
    <property type="protein sequence ID" value="KAK9905919.1"/>
    <property type="molecule type" value="Genomic_DNA"/>
</dbReference>
<feature type="region of interest" description="Disordered" evidence="1">
    <location>
        <begin position="296"/>
        <end position="315"/>
    </location>
</feature>
<sequence>MADDRGESMVQKHTERLQKEKEEAAMSQIKEELPSISPAVLALALQEAQWEVVPAIQLVQMFLNVRGIQLAELQKALQKKQMLKPLEQAASSGDSSGDSGGDERKKKKRSGKERSKSRKKQKHDRKESRQKEKDKLTNTERFGKYGIVRETDFERFRSEFVMWAAEAKGVNVESLPKWEEKDFFKTYMEDYNTGTLPHKKYYDLDLYERKRALKAAKKGATLEAEKAQFNDEADVAARRHREAMAAQQERLREAYNELKYTAPDKVEAMRDQEMTRMQMNLAYRTGDRDTAEKLANRLKPDEPIWKDGVLQPPKV</sequence>
<dbReference type="Proteomes" id="UP001491310">
    <property type="component" value="Unassembled WGS sequence"/>
</dbReference>
<feature type="compositionally biased region" description="Basic and acidic residues" evidence="1">
    <location>
        <begin position="296"/>
        <end position="305"/>
    </location>
</feature>
<comment type="caution">
    <text evidence="2">The sequence shown here is derived from an EMBL/GenBank/DDBJ whole genome shotgun (WGS) entry which is preliminary data.</text>
</comment>
<evidence type="ECO:0000313" key="3">
    <source>
        <dbReference type="Proteomes" id="UP001491310"/>
    </source>
</evidence>
<gene>
    <name evidence="2" type="ORF">WJX75_008954</name>
</gene>
<feature type="region of interest" description="Disordered" evidence="1">
    <location>
        <begin position="1"/>
        <end position="29"/>
    </location>
</feature>
<feature type="region of interest" description="Disordered" evidence="1">
    <location>
        <begin position="85"/>
        <end position="136"/>
    </location>
</feature>
<protein>
    <submittedName>
        <fullName evidence="2">Uncharacterized protein</fullName>
    </submittedName>
</protein>
<organism evidence="2 3">
    <name type="scientific">Coccomyxa subellipsoidea</name>
    <dbReference type="NCBI Taxonomy" id="248742"/>
    <lineage>
        <taxon>Eukaryota</taxon>
        <taxon>Viridiplantae</taxon>
        <taxon>Chlorophyta</taxon>
        <taxon>core chlorophytes</taxon>
        <taxon>Trebouxiophyceae</taxon>
        <taxon>Trebouxiophyceae incertae sedis</taxon>
        <taxon>Coccomyxaceae</taxon>
        <taxon>Coccomyxa</taxon>
    </lineage>
</organism>